<sequence>MLNNLLNRHKDKIIVVRLVQEDPVTGKIELFTEPENIINRIDDQYVELQKYWSHEFDNISEEWAVHYMPIAEINENIYKDIITELTQEKWITTGPRLLLK</sequence>
<name>A0A2N1N8D4_9GLOM</name>
<dbReference type="VEuPathDB" id="FungiDB:FUN_020775"/>
<dbReference type="Proteomes" id="UP000233469">
    <property type="component" value="Unassembled WGS sequence"/>
</dbReference>
<organism evidence="1 2">
    <name type="scientific">Rhizophagus irregularis</name>
    <dbReference type="NCBI Taxonomy" id="588596"/>
    <lineage>
        <taxon>Eukaryota</taxon>
        <taxon>Fungi</taxon>
        <taxon>Fungi incertae sedis</taxon>
        <taxon>Mucoromycota</taxon>
        <taxon>Glomeromycotina</taxon>
        <taxon>Glomeromycetes</taxon>
        <taxon>Glomerales</taxon>
        <taxon>Glomeraceae</taxon>
        <taxon>Rhizophagus</taxon>
    </lineage>
</organism>
<dbReference type="OrthoDB" id="2448866at2759"/>
<evidence type="ECO:0000313" key="2">
    <source>
        <dbReference type="Proteomes" id="UP000233469"/>
    </source>
</evidence>
<evidence type="ECO:0000313" key="1">
    <source>
        <dbReference type="EMBL" id="PKK70186.1"/>
    </source>
</evidence>
<reference evidence="1 2" key="1">
    <citation type="submission" date="2016-04" db="EMBL/GenBank/DDBJ databases">
        <title>Genome analyses suggest a sexual origin of heterokaryosis in a supposedly ancient asexual fungus.</title>
        <authorList>
            <person name="Ropars J."/>
            <person name="Sedzielewska K."/>
            <person name="Noel J."/>
            <person name="Charron P."/>
            <person name="Farinelli L."/>
            <person name="Marton T."/>
            <person name="Kruger M."/>
            <person name="Pelin A."/>
            <person name="Brachmann A."/>
            <person name="Corradi N."/>
        </authorList>
    </citation>
    <scope>NUCLEOTIDE SEQUENCE [LARGE SCALE GENOMIC DNA]</scope>
    <source>
        <strain evidence="1 2">C2</strain>
    </source>
</reference>
<comment type="caution">
    <text evidence="1">The sequence shown here is derived from an EMBL/GenBank/DDBJ whole genome shotgun (WGS) entry which is preliminary data.</text>
</comment>
<reference evidence="1 2" key="2">
    <citation type="submission" date="2017-10" db="EMBL/GenBank/DDBJ databases">
        <title>Extensive intraspecific genome diversity in a model arbuscular mycorrhizal fungus.</title>
        <authorList>
            <person name="Chen E.C.H."/>
            <person name="Morin E."/>
            <person name="Baudet D."/>
            <person name="Noel J."/>
            <person name="Ndikumana S."/>
            <person name="Charron P."/>
            <person name="St-Onge C."/>
            <person name="Giorgi J."/>
            <person name="Grigoriev I.V."/>
            <person name="Roux C."/>
            <person name="Martin F.M."/>
            <person name="Corradi N."/>
        </authorList>
    </citation>
    <scope>NUCLEOTIDE SEQUENCE [LARGE SCALE GENOMIC DNA]</scope>
    <source>
        <strain evidence="1 2">C2</strain>
    </source>
</reference>
<dbReference type="EMBL" id="LLXL01000647">
    <property type="protein sequence ID" value="PKK70186.1"/>
    <property type="molecule type" value="Genomic_DNA"/>
</dbReference>
<gene>
    <name evidence="1" type="ORF">RhiirC2_780029</name>
</gene>
<accession>A0A2N1N8D4</accession>
<dbReference type="AlphaFoldDB" id="A0A2N1N8D4"/>
<proteinExistence type="predicted"/>
<protein>
    <submittedName>
        <fullName evidence="1">Uncharacterized protein</fullName>
    </submittedName>
</protein>